<dbReference type="InterPro" id="IPR050482">
    <property type="entry name" value="Sensor_HK_TwoCompSys"/>
</dbReference>
<dbReference type="Pfam" id="PF07730">
    <property type="entry name" value="HisKA_3"/>
    <property type="match status" value="1"/>
</dbReference>
<dbReference type="PANTHER" id="PTHR24421:SF10">
    <property type="entry name" value="NITRATE_NITRITE SENSOR PROTEIN NARQ"/>
    <property type="match status" value="1"/>
</dbReference>
<keyword evidence="9" id="KW-1133">Transmembrane helix</keyword>
<protein>
    <recommendedName>
        <fullName evidence="2">histidine kinase</fullName>
        <ecNumber evidence="2">2.7.13.3</ecNumber>
    </recommendedName>
</protein>
<evidence type="ECO:0000256" key="5">
    <source>
        <dbReference type="ARBA" id="ARBA00022741"/>
    </source>
</evidence>
<reference evidence="12" key="1">
    <citation type="journal article" date="2019" name="Int. J. Syst. Evol. Microbiol.">
        <title>The Global Catalogue of Microorganisms (GCM) 10K type strain sequencing project: providing services to taxonomists for standard genome sequencing and annotation.</title>
        <authorList>
            <consortium name="The Broad Institute Genomics Platform"/>
            <consortium name="The Broad Institute Genome Sequencing Center for Infectious Disease"/>
            <person name="Wu L."/>
            <person name="Ma J."/>
        </authorList>
    </citation>
    <scope>NUCLEOTIDE SEQUENCE [LARGE SCALE GENOMIC DNA]</scope>
    <source>
        <strain evidence="12">TBRC 7912</strain>
    </source>
</reference>
<evidence type="ECO:0000313" key="11">
    <source>
        <dbReference type="EMBL" id="MFC3983035.1"/>
    </source>
</evidence>
<keyword evidence="4" id="KW-0808">Transferase</keyword>
<evidence type="ECO:0000256" key="8">
    <source>
        <dbReference type="ARBA" id="ARBA00023012"/>
    </source>
</evidence>
<evidence type="ECO:0000256" key="7">
    <source>
        <dbReference type="ARBA" id="ARBA00022840"/>
    </source>
</evidence>
<feature type="domain" description="Signal transduction histidine kinase subgroup 3 dimerisation and phosphoacceptor" evidence="10">
    <location>
        <begin position="168"/>
        <end position="231"/>
    </location>
</feature>
<feature type="transmembrane region" description="Helical" evidence="9">
    <location>
        <begin position="85"/>
        <end position="108"/>
    </location>
</feature>
<keyword evidence="6 11" id="KW-0418">Kinase</keyword>
<keyword evidence="9" id="KW-0812">Transmembrane</keyword>
<evidence type="ECO:0000256" key="4">
    <source>
        <dbReference type="ARBA" id="ARBA00022679"/>
    </source>
</evidence>
<feature type="transmembrane region" description="Helical" evidence="9">
    <location>
        <begin position="128"/>
        <end position="145"/>
    </location>
</feature>
<comment type="caution">
    <text evidence="11">The sequence shown here is derived from an EMBL/GenBank/DDBJ whole genome shotgun (WGS) entry which is preliminary data.</text>
</comment>
<evidence type="ECO:0000256" key="1">
    <source>
        <dbReference type="ARBA" id="ARBA00000085"/>
    </source>
</evidence>
<evidence type="ECO:0000256" key="9">
    <source>
        <dbReference type="SAM" id="Phobius"/>
    </source>
</evidence>
<evidence type="ECO:0000259" key="10">
    <source>
        <dbReference type="Pfam" id="PF07730"/>
    </source>
</evidence>
<proteinExistence type="predicted"/>
<dbReference type="PANTHER" id="PTHR24421">
    <property type="entry name" value="NITRATE/NITRITE SENSOR PROTEIN NARX-RELATED"/>
    <property type="match status" value="1"/>
</dbReference>
<keyword evidence="8" id="KW-0902">Two-component regulatory system</keyword>
<dbReference type="SUPFAM" id="SSF55874">
    <property type="entry name" value="ATPase domain of HSP90 chaperone/DNA topoisomerase II/histidine kinase"/>
    <property type="match status" value="1"/>
</dbReference>
<dbReference type="InterPro" id="IPR036890">
    <property type="entry name" value="HATPase_C_sf"/>
</dbReference>
<keyword evidence="7" id="KW-0067">ATP-binding</keyword>
<dbReference type="GO" id="GO:0016301">
    <property type="term" value="F:kinase activity"/>
    <property type="evidence" value="ECO:0007669"/>
    <property type="project" value="UniProtKB-KW"/>
</dbReference>
<comment type="catalytic activity">
    <reaction evidence="1">
        <text>ATP + protein L-histidine = ADP + protein N-phospho-L-histidine.</text>
        <dbReference type="EC" id="2.7.13.3"/>
    </reaction>
</comment>
<keyword evidence="5" id="KW-0547">Nucleotide-binding</keyword>
<dbReference type="Gene3D" id="1.20.5.1930">
    <property type="match status" value="1"/>
</dbReference>
<keyword evidence="3" id="KW-0597">Phosphoprotein</keyword>
<dbReference type="Gene3D" id="3.30.565.10">
    <property type="entry name" value="Histidine kinase-like ATPase, C-terminal domain"/>
    <property type="match status" value="1"/>
</dbReference>
<gene>
    <name evidence="11" type="ORF">ACFOYY_23085</name>
</gene>
<dbReference type="EMBL" id="JBHSBC010000022">
    <property type="protein sequence ID" value="MFC3983035.1"/>
    <property type="molecule type" value="Genomic_DNA"/>
</dbReference>
<dbReference type="CDD" id="cd16917">
    <property type="entry name" value="HATPase_UhpB-NarQ-NarX-like"/>
    <property type="match status" value="1"/>
</dbReference>
<feature type="transmembrane region" description="Helical" evidence="9">
    <location>
        <begin position="41"/>
        <end position="61"/>
    </location>
</feature>
<evidence type="ECO:0000256" key="6">
    <source>
        <dbReference type="ARBA" id="ARBA00022777"/>
    </source>
</evidence>
<accession>A0ABV8F6G6</accession>
<keyword evidence="12" id="KW-1185">Reference proteome</keyword>
<dbReference type="EC" id="2.7.13.3" evidence="2"/>
<dbReference type="InterPro" id="IPR011712">
    <property type="entry name" value="Sig_transdc_His_kin_sub3_dim/P"/>
</dbReference>
<evidence type="ECO:0000256" key="3">
    <source>
        <dbReference type="ARBA" id="ARBA00022553"/>
    </source>
</evidence>
<feature type="transmembrane region" description="Helical" evidence="9">
    <location>
        <begin position="12"/>
        <end position="35"/>
    </location>
</feature>
<sequence length="350" mass="36974">MRRPIVTALRAGIYQLLGAALLTPVAVVLGLLILAEPTPGRLVVLWAACLPAAVLLAMTPLMRRLEVTALSELLDVTVPRRADRVYLVVLTSLHLYGGATLSAGALALSPALLPSFGSRRASGDLPEALELAVAVLAAMVAAGFGQRWAARRLLRAEPSQVIDELGRRQTLALELHDSVGHALSVVLVQAMAAEVALGRTEPALVARSLGHLTDIARHAQQDLDVLLTVLDDGTTAEGPTLEELGTLTRGLDVRTNVADLGRVPAPVSRTAYAILREALTNALRHGDGPVTVDVTVGADLVLTVRNTTTGTAGEQGRGLTGMRMRARLAGGTCTWEEEGETWRVQARLPL</sequence>
<name>A0ABV8F6G6_9ACTN</name>
<organism evidence="11 12">
    <name type="scientific">Streptosporangium jomthongense</name>
    <dbReference type="NCBI Taxonomy" id="1193683"/>
    <lineage>
        <taxon>Bacteria</taxon>
        <taxon>Bacillati</taxon>
        <taxon>Actinomycetota</taxon>
        <taxon>Actinomycetes</taxon>
        <taxon>Streptosporangiales</taxon>
        <taxon>Streptosporangiaceae</taxon>
        <taxon>Streptosporangium</taxon>
    </lineage>
</organism>
<dbReference type="Proteomes" id="UP001595698">
    <property type="component" value="Unassembled WGS sequence"/>
</dbReference>
<dbReference type="RefSeq" id="WP_386191854.1">
    <property type="nucleotide sequence ID" value="NZ_JBHSBC010000022.1"/>
</dbReference>
<keyword evidence="9" id="KW-0472">Membrane</keyword>
<evidence type="ECO:0000256" key="2">
    <source>
        <dbReference type="ARBA" id="ARBA00012438"/>
    </source>
</evidence>
<evidence type="ECO:0000313" key="12">
    <source>
        <dbReference type="Proteomes" id="UP001595698"/>
    </source>
</evidence>